<proteinExistence type="inferred from homology"/>
<gene>
    <name evidence="6" type="ORF">FB470_005927</name>
</gene>
<name>A0ABU0F2X6_9PSEU</name>
<organism evidence="6 7">
    <name type="scientific">Amycolatopsis thermophila</name>
    <dbReference type="NCBI Taxonomy" id="206084"/>
    <lineage>
        <taxon>Bacteria</taxon>
        <taxon>Bacillati</taxon>
        <taxon>Actinomycetota</taxon>
        <taxon>Actinomycetes</taxon>
        <taxon>Pseudonocardiales</taxon>
        <taxon>Pseudonocardiaceae</taxon>
        <taxon>Amycolatopsis</taxon>
    </lineage>
</organism>
<keyword evidence="2 6" id="KW-0560">Oxidoreductase</keyword>
<dbReference type="InterPro" id="IPR056798">
    <property type="entry name" value="ADH_Fe_C"/>
</dbReference>
<sequence length="360" mass="36817">MTRDFVHESRPGRVVFGVGARDRLTDEVERLGLKRLLVVSTPPQAGLAAALAKPLGERVAGLHPHAEMHVPVATAAAAVDRARDSGADGCLAVGGGSAVGLAKAIAKETGLPIVAVPTTYAGSEMTSVWGLTDSLGKTTGRDPRVLPALVIYDPSLTVTLPAAMSLTSGINALAHSAEALYAPDASPITTLMAAESVRALASALPRVVAATDDLGARADALYGAWLAGSALGATTMSLHHKLCHVLGGAFDLPHAEIHTAVLPHVLAVNLAAAPQALTALQKALDAEDPAAHLYSLARNLGAEMSLARLGMPQAGVDTVVTRVLAAPYANPAPVTETTLRRLLTSAMAGTPPPAWTRPPA</sequence>
<evidence type="ECO:0000256" key="2">
    <source>
        <dbReference type="ARBA" id="ARBA00023002"/>
    </source>
</evidence>
<accession>A0ABU0F2X6</accession>
<evidence type="ECO:0000256" key="1">
    <source>
        <dbReference type="ARBA" id="ARBA00007358"/>
    </source>
</evidence>
<dbReference type="EC" id="1.3.1.32" evidence="6"/>
<dbReference type="CDD" id="cd08177">
    <property type="entry name" value="MAR"/>
    <property type="match status" value="1"/>
</dbReference>
<evidence type="ECO:0000256" key="3">
    <source>
        <dbReference type="ARBA" id="ARBA00023027"/>
    </source>
</evidence>
<dbReference type="PANTHER" id="PTHR11496:SF102">
    <property type="entry name" value="ALCOHOL DEHYDROGENASE 4"/>
    <property type="match status" value="1"/>
</dbReference>
<feature type="domain" description="Alcohol dehydrogenase iron-type/glycerol dehydrogenase GldA" evidence="4">
    <location>
        <begin position="11"/>
        <end position="154"/>
    </location>
</feature>
<dbReference type="RefSeq" id="WP_306996704.1">
    <property type="nucleotide sequence ID" value="NZ_JAUSUT010000001.1"/>
</dbReference>
<dbReference type="EMBL" id="JAUSUT010000001">
    <property type="protein sequence ID" value="MDQ0381933.1"/>
    <property type="molecule type" value="Genomic_DNA"/>
</dbReference>
<dbReference type="InterPro" id="IPR039697">
    <property type="entry name" value="Alcohol_dehydrogenase_Fe"/>
</dbReference>
<protein>
    <submittedName>
        <fullName evidence="6">Maleylacetate reductase</fullName>
        <ecNumber evidence="6">1.3.1.32</ecNumber>
    </submittedName>
</protein>
<dbReference type="InterPro" id="IPR001670">
    <property type="entry name" value="ADH_Fe/GldA"/>
</dbReference>
<evidence type="ECO:0000259" key="5">
    <source>
        <dbReference type="Pfam" id="PF25137"/>
    </source>
</evidence>
<comment type="similarity">
    <text evidence="1">Belongs to the iron-containing alcohol dehydrogenase family.</text>
</comment>
<keyword evidence="3" id="KW-0520">NAD</keyword>
<dbReference type="Gene3D" id="1.20.1090.10">
    <property type="entry name" value="Dehydroquinate synthase-like - alpha domain"/>
    <property type="match status" value="1"/>
</dbReference>
<dbReference type="Pfam" id="PF25137">
    <property type="entry name" value="ADH_Fe_C"/>
    <property type="match status" value="1"/>
</dbReference>
<dbReference type="Pfam" id="PF00465">
    <property type="entry name" value="Fe-ADH"/>
    <property type="match status" value="1"/>
</dbReference>
<dbReference type="PANTHER" id="PTHR11496">
    <property type="entry name" value="ALCOHOL DEHYDROGENASE"/>
    <property type="match status" value="1"/>
</dbReference>
<dbReference type="Proteomes" id="UP001229651">
    <property type="component" value="Unassembled WGS sequence"/>
</dbReference>
<dbReference type="SUPFAM" id="SSF56796">
    <property type="entry name" value="Dehydroquinate synthase-like"/>
    <property type="match status" value="1"/>
</dbReference>
<reference evidence="6 7" key="1">
    <citation type="submission" date="2023-07" db="EMBL/GenBank/DDBJ databases">
        <title>Sequencing the genomes of 1000 actinobacteria strains.</title>
        <authorList>
            <person name="Klenk H.-P."/>
        </authorList>
    </citation>
    <scope>NUCLEOTIDE SEQUENCE [LARGE SCALE GENOMIC DNA]</scope>
    <source>
        <strain evidence="6 7">DSM 45805</strain>
    </source>
</reference>
<dbReference type="InterPro" id="IPR034786">
    <property type="entry name" value="MAR"/>
</dbReference>
<comment type="caution">
    <text evidence="6">The sequence shown here is derived from an EMBL/GenBank/DDBJ whole genome shotgun (WGS) entry which is preliminary data.</text>
</comment>
<evidence type="ECO:0000313" key="7">
    <source>
        <dbReference type="Proteomes" id="UP001229651"/>
    </source>
</evidence>
<evidence type="ECO:0000259" key="4">
    <source>
        <dbReference type="Pfam" id="PF00465"/>
    </source>
</evidence>
<feature type="domain" description="Fe-containing alcohol dehydrogenase-like C-terminal" evidence="5">
    <location>
        <begin position="167"/>
        <end position="347"/>
    </location>
</feature>
<evidence type="ECO:0000313" key="6">
    <source>
        <dbReference type="EMBL" id="MDQ0381933.1"/>
    </source>
</evidence>
<dbReference type="GO" id="GO:0018506">
    <property type="term" value="F:maleylacetate reductase activity"/>
    <property type="evidence" value="ECO:0007669"/>
    <property type="project" value="UniProtKB-EC"/>
</dbReference>
<keyword evidence="7" id="KW-1185">Reference proteome</keyword>
<dbReference type="Gene3D" id="3.40.50.1970">
    <property type="match status" value="1"/>
</dbReference>